<dbReference type="InterPro" id="IPR013656">
    <property type="entry name" value="PAS_4"/>
</dbReference>
<keyword evidence="10" id="KW-0067">ATP-binding</keyword>
<evidence type="ECO:0000256" key="6">
    <source>
        <dbReference type="ARBA" id="ARBA00023136"/>
    </source>
</evidence>
<dbReference type="InterPro" id="IPR003594">
    <property type="entry name" value="HATPase_dom"/>
</dbReference>
<keyword evidence="4" id="KW-0808">Transferase</keyword>
<dbReference type="Gene3D" id="3.30.450.20">
    <property type="entry name" value="PAS domain"/>
    <property type="match status" value="1"/>
</dbReference>
<keyword evidence="6" id="KW-0472">Membrane</keyword>
<dbReference type="EMBL" id="JBHSEH010000004">
    <property type="protein sequence ID" value="MFC4425175.1"/>
    <property type="molecule type" value="Genomic_DNA"/>
</dbReference>
<evidence type="ECO:0000256" key="3">
    <source>
        <dbReference type="ARBA" id="ARBA00022553"/>
    </source>
</evidence>
<feature type="compositionally biased region" description="Polar residues" evidence="8">
    <location>
        <begin position="1"/>
        <end position="11"/>
    </location>
</feature>
<dbReference type="InterPro" id="IPR050351">
    <property type="entry name" value="BphY/WalK/GraS-like"/>
</dbReference>
<protein>
    <recommendedName>
        <fullName evidence="2">histidine kinase</fullName>
        <ecNumber evidence="2">2.7.13.3</ecNumber>
    </recommendedName>
</protein>
<keyword evidence="5" id="KW-0418">Kinase</keyword>
<reference evidence="11" key="1">
    <citation type="journal article" date="2019" name="Int. J. Syst. Evol. Microbiol.">
        <title>The Global Catalogue of Microorganisms (GCM) 10K type strain sequencing project: providing services to taxonomists for standard genome sequencing and annotation.</title>
        <authorList>
            <consortium name="The Broad Institute Genomics Platform"/>
            <consortium name="The Broad Institute Genome Sequencing Center for Infectious Disease"/>
            <person name="Wu L."/>
            <person name="Ma J."/>
        </authorList>
    </citation>
    <scope>NUCLEOTIDE SEQUENCE [LARGE SCALE GENOMIC DNA]</scope>
    <source>
        <strain evidence="11">CCUG 56029</strain>
    </source>
</reference>
<keyword evidence="11" id="KW-1185">Reference proteome</keyword>
<evidence type="ECO:0000256" key="4">
    <source>
        <dbReference type="ARBA" id="ARBA00022679"/>
    </source>
</evidence>
<dbReference type="Pfam" id="PF08448">
    <property type="entry name" value="PAS_4"/>
    <property type="match status" value="1"/>
</dbReference>
<sequence length="404" mass="45079">MIQPQTGSPQGTARGPGARKAEGAALSAEQELGYLHQVHDLSGDCIKIVDAEGRLKSMNRRGQEAMQVEDLSACLGANWRRLWPGDAQEAMQAAFDLARSGQPAHFRGFCPTMKGEDRWWEVTIAPLETSNGDLIVLSRDITAQVQAQQHLAELNTHLEQEVQRRTRALAQERRQLQQLNEDLQAMAYSMSHDLRTPVRHVQSFLRLAHTHRGDAARQQRYFEIAERSAEQLARMIDSVLQLTRVGRVDLRQQPVDLNAVLRSVRVELQPEQGERTVQWEVAVLPTVLGDGALLHTALKVMCGNALKFTRPVPDARIQVRAHQAAGAWRIEVRDNGVGFEPNYAHKLFGLFRRLHRPDDFEGLGSGLAVLRRIAQRHEGEVEAQGTVGGGATFTLILPEPEVDV</sequence>
<dbReference type="CDD" id="cd00082">
    <property type="entry name" value="HisKA"/>
    <property type="match status" value="1"/>
</dbReference>
<dbReference type="SUPFAM" id="SSF55874">
    <property type="entry name" value="ATPase domain of HSP90 chaperone/DNA topoisomerase II/histidine kinase"/>
    <property type="match status" value="1"/>
</dbReference>
<dbReference type="InterPro" id="IPR004358">
    <property type="entry name" value="Sig_transdc_His_kin-like_C"/>
</dbReference>
<comment type="caution">
    <text evidence="10">The sequence shown here is derived from an EMBL/GenBank/DDBJ whole genome shotgun (WGS) entry which is preliminary data.</text>
</comment>
<dbReference type="Pfam" id="PF00512">
    <property type="entry name" value="HisKA"/>
    <property type="match status" value="1"/>
</dbReference>
<dbReference type="InterPro" id="IPR003661">
    <property type="entry name" value="HisK_dim/P_dom"/>
</dbReference>
<dbReference type="PANTHER" id="PTHR42878:SF15">
    <property type="entry name" value="BACTERIOPHYTOCHROME"/>
    <property type="match status" value="1"/>
</dbReference>
<keyword evidence="10" id="KW-0547">Nucleotide-binding</keyword>
<evidence type="ECO:0000256" key="7">
    <source>
        <dbReference type="SAM" id="Coils"/>
    </source>
</evidence>
<dbReference type="PRINTS" id="PR00344">
    <property type="entry name" value="BCTRLSENSOR"/>
</dbReference>
<evidence type="ECO:0000256" key="2">
    <source>
        <dbReference type="ARBA" id="ARBA00012438"/>
    </source>
</evidence>
<evidence type="ECO:0000259" key="9">
    <source>
        <dbReference type="PROSITE" id="PS50109"/>
    </source>
</evidence>
<gene>
    <name evidence="10" type="ORF">ACFOZ9_03050</name>
</gene>
<dbReference type="PANTHER" id="PTHR42878">
    <property type="entry name" value="TWO-COMPONENT HISTIDINE KINASE"/>
    <property type="match status" value="1"/>
</dbReference>
<keyword evidence="3" id="KW-0597">Phosphoprotein</keyword>
<feature type="coiled-coil region" evidence="7">
    <location>
        <begin position="155"/>
        <end position="189"/>
    </location>
</feature>
<dbReference type="InterPro" id="IPR000014">
    <property type="entry name" value="PAS"/>
</dbReference>
<dbReference type="SMART" id="SM00387">
    <property type="entry name" value="HATPase_c"/>
    <property type="match status" value="1"/>
</dbReference>
<proteinExistence type="predicted"/>
<organism evidence="10 11">
    <name type="scientific">Deinococcus navajonensis</name>
    <dbReference type="NCBI Taxonomy" id="309884"/>
    <lineage>
        <taxon>Bacteria</taxon>
        <taxon>Thermotogati</taxon>
        <taxon>Deinococcota</taxon>
        <taxon>Deinococci</taxon>
        <taxon>Deinococcales</taxon>
        <taxon>Deinococcaceae</taxon>
        <taxon>Deinococcus</taxon>
    </lineage>
</organism>
<accession>A0ABV8XLT5</accession>
<dbReference type="GO" id="GO:0005524">
    <property type="term" value="F:ATP binding"/>
    <property type="evidence" value="ECO:0007669"/>
    <property type="project" value="UniProtKB-KW"/>
</dbReference>
<comment type="catalytic activity">
    <reaction evidence="1">
        <text>ATP + protein L-histidine = ADP + protein N-phospho-L-histidine.</text>
        <dbReference type="EC" id="2.7.13.3"/>
    </reaction>
</comment>
<dbReference type="Gene3D" id="3.30.565.10">
    <property type="entry name" value="Histidine kinase-like ATPase, C-terminal domain"/>
    <property type="match status" value="1"/>
</dbReference>
<dbReference type="NCBIfam" id="TIGR00229">
    <property type="entry name" value="sensory_box"/>
    <property type="match status" value="1"/>
</dbReference>
<keyword evidence="7" id="KW-0175">Coiled coil</keyword>
<evidence type="ECO:0000313" key="11">
    <source>
        <dbReference type="Proteomes" id="UP001595998"/>
    </source>
</evidence>
<evidence type="ECO:0000256" key="8">
    <source>
        <dbReference type="SAM" id="MobiDB-lite"/>
    </source>
</evidence>
<dbReference type="RefSeq" id="WP_380036283.1">
    <property type="nucleotide sequence ID" value="NZ_JBHSEH010000004.1"/>
</dbReference>
<dbReference type="SUPFAM" id="SSF55785">
    <property type="entry name" value="PYP-like sensor domain (PAS domain)"/>
    <property type="match status" value="1"/>
</dbReference>
<dbReference type="InterPro" id="IPR036097">
    <property type="entry name" value="HisK_dim/P_sf"/>
</dbReference>
<dbReference type="InterPro" id="IPR035965">
    <property type="entry name" value="PAS-like_dom_sf"/>
</dbReference>
<evidence type="ECO:0000313" key="10">
    <source>
        <dbReference type="EMBL" id="MFC4425175.1"/>
    </source>
</evidence>
<dbReference type="Pfam" id="PF02518">
    <property type="entry name" value="HATPase_c"/>
    <property type="match status" value="1"/>
</dbReference>
<dbReference type="InterPro" id="IPR005467">
    <property type="entry name" value="His_kinase_dom"/>
</dbReference>
<name>A0ABV8XLT5_9DEIO</name>
<dbReference type="SMART" id="SM00388">
    <property type="entry name" value="HisKA"/>
    <property type="match status" value="1"/>
</dbReference>
<feature type="region of interest" description="Disordered" evidence="8">
    <location>
        <begin position="1"/>
        <end position="25"/>
    </location>
</feature>
<evidence type="ECO:0000256" key="5">
    <source>
        <dbReference type="ARBA" id="ARBA00022777"/>
    </source>
</evidence>
<dbReference type="Proteomes" id="UP001595998">
    <property type="component" value="Unassembled WGS sequence"/>
</dbReference>
<evidence type="ECO:0000256" key="1">
    <source>
        <dbReference type="ARBA" id="ARBA00000085"/>
    </source>
</evidence>
<feature type="domain" description="Histidine kinase" evidence="9">
    <location>
        <begin position="189"/>
        <end position="401"/>
    </location>
</feature>
<dbReference type="PROSITE" id="PS50109">
    <property type="entry name" value="HIS_KIN"/>
    <property type="match status" value="1"/>
</dbReference>
<dbReference type="EC" id="2.7.13.3" evidence="2"/>
<dbReference type="SUPFAM" id="SSF47384">
    <property type="entry name" value="Homodimeric domain of signal transducing histidine kinase"/>
    <property type="match status" value="1"/>
</dbReference>
<dbReference type="Gene3D" id="1.10.287.130">
    <property type="match status" value="1"/>
</dbReference>
<dbReference type="InterPro" id="IPR036890">
    <property type="entry name" value="HATPase_C_sf"/>
</dbReference>